<sequence>MSKKALKLVSALALAGLFITGCGSGDSASTSSDASKSTDKGEEVNLIFWDENSGPDRTPIWEKLIDDFEKENPNIKVEYVGLPKDEAKSKLDAAIAAKDTPDVASLQSSWLPEFSIRGALLPLDDYFKKSELKDLINEGSIKFNREIVQDNKLYGVPYTQNLDILWIREDVFAENNLNAPESWDDFFTDVEKLTKDDMYGYTIRGGAGGSLQLQRLMYAYSGITEYVNKKGKSTVNDPKHVEFLEKYFALYQKNTPKSDITNGYKEMVAVFDTGKAAVLHHNIGSYGEHSKSLEANQFEAVPLPKSEEGNYVAEGGNTIGISAFANSEHPEESWKLVEFLNSATSQSYWNEKIGQIPTNSDVLNEDWIKDAQHIKVAFEVYDDPDTKLYEPPFYLPDYRSILDNKVDPGIQAVMSGEKTVKAFLDEWAKAIEDSKVKYDEAME</sequence>
<dbReference type="CDD" id="cd13585">
    <property type="entry name" value="PBP2_TMBP_like"/>
    <property type="match status" value="1"/>
</dbReference>
<dbReference type="EMBL" id="PDXQ01000001">
    <property type="protein sequence ID" value="TRZ33515.1"/>
    <property type="molecule type" value="Genomic_DNA"/>
</dbReference>
<evidence type="ECO:0000313" key="7">
    <source>
        <dbReference type="Proteomes" id="UP000316316"/>
    </source>
</evidence>
<reference evidence="6 7" key="1">
    <citation type="submission" date="2017-10" db="EMBL/GenBank/DDBJ databases">
        <title>FDA dAtabase for Regulatory Grade micrObial Sequences (FDA-ARGOS): Supporting development and validation of Infectious Disease Dx tests.</title>
        <authorList>
            <person name="Campos J."/>
            <person name="Goldberg B."/>
            <person name="Tallon L.J."/>
            <person name="Sadzewicz L."/>
            <person name="Sengamalay N."/>
            <person name="Ott S."/>
            <person name="Godinez A."/>
            <person name="Nagaraj S."/>
            <person name="Vyas G."/>
            <person name="Aluvathingal J."/>
            <person name="Nadendla S."/>
            <person name="Geyer C."/>
            <person name="Nandy P."/>
            <person name="Hobson J."/>
            <person name="Sichtig H."/>
        </authorList>
    </citation>
    <scope>NUCLEOTIDE SEQUENCE [LARGE SCALE GENOMIC DNA]</scope>
    <source>
        <strain evidence="6 7">FDAARGOS_185</strain>
    </source>
</reference>
<evidence type="ECO:0000256" key="4">
    <source>
        <dbReference type="ARBA" id="ARBA00023139"/>
    </source>
</evidence>
<dbReference type="InterPro" id="IPR006059">
    <property type="entry name" value="SBP"/>
</dbReference>
<gene>
    <name evidence="6" type="ORF">AUF17_05250</name>
</gene>
<dbReference type="Proteomes" id="UP000316316">
    <property type="component" value="Unassembled WGS sequence"/>
</dbReference>
<evidence type="ECO:0000256" key="5">
    <source>
        <dbReference type="ARBA" id="ARBA00023288"/>
    </source>
</evidence>
<dbReference type="RefSeq" id="WP_053089553.1">
    <property type="nucleotide sequence ID" value="NZ_CABGUH010000017.1"/>
</dbReference>
<dbReference type="Pfam" id="PF01547">
    <property type="entry name" value="SBP_bac_1"/>
    <property type="match status" value="1"/>
</dbReference>
<keyword evidence="1" id="KW-1003">Cell membrane</keyword>
<keyword evidence="3" id="KW-0472">Membrane</keyword>
<protein>
    <submittedName>
        <fullName evidence="6">Sugar ABC transporter substrate-binding protein</fullName>
    </submittedName>
</protein>
<evidence type="ECO:0000313" key="6">
    <source>
        <dbReference type="EMBL" id="TRZ33515.1"/>
    </source>
</evidence>
<dbReference type="SUPFAM" id="SSF53850">
    <property type="entry name" value="Periplasmic binding protein-like II"/>
    <property type="match status" value="1"/>
</dbReference>
<comment type="caution">
    <text evidence="6">The sequence shown here is derived from an EMBL/GenBank/DDBJ whole genome shotgun (WGS) entry which is preliminary data.</text>
</comment>
<keyword evidence="5" id="KW-0449">Lipoprotein</keyword>
<name>A0A553S951_ENTAV</name>
<evidence type="ECO:0000256" key="1">
    <source>
        <dbReference type="ARBA" id="ARBA00022475"/>
    </source>
</evidence>
<dbReference type="AlphaFoldDB" id="A0A553S951"/>
<dbReference type="PROSITE" id="PS51257">
    <property type="entry name" value="PROKAR_LIPOPROTEIN"/>
    <property type="match status" value="1"/>
</dbReference>
<accession>A0A553S951</accession>
<evidence type="ECO:0000256" key="3">
    <source>
        <dbReference type="ARBA" id="ARBA00023136"/>
    </source>
</evidence>
<dbReference type="Gene3D" id="3.40.190.10">
    <property type="entry name" value="Periplasmic binding protein-like II"/>
    <property type="match status" value="1"/>
</dbReference>
<proteinExistence type="predicted"/>
<keyword evidence="4" id="KW-0564">Palmitate</keyword>
<dbReference type="InterPro" id="IPR050490">
    <property type="entry name" value="Bact_solute-bd_prot1"/>
</dbReference>
<organism evidence="6 7">
    <name type="scientific">Enterococcus avium</name>
    <name type="common">Streptococcus avium</name>
    <dbReference type="NCBI Taxonomy" id="33945"/>
    <lineage>
        <taxon>Bacteria</taxon>
        <taxon>Bacillati</taxon>
        <taxon>Bacillota</taxon>
        <taxon>Bacilli</taxon>
        <taxon>Lactobacillales</taxon>
        <taxon>Enterococcaceae</taxon>
        <taxon>Enterococcus</taxon>
    </lineage>
</organism>
<dbReference type="PANTHER" id="PTHR43649">
    <property type="entry name" value="ARABINOSE-BINDING PROTEIN-RELATED"/>
    <property type="match status" value="1"/>
</dbReference>
<dbReference type="PANTHER" id="PTHR43649:SF33">
    <property type="entry name" value="POLYGALACTURONAN_RHAMNOGALACTURONAN-BINDING PROTEIN YTCQ"/>
    <property type="match status" value="1"/>
</dbReference>
<keyword evidence="2" id="KW-0732">Signal</keyword>
<evidence type="ECO:0000256" key="2">
    <source>
        <dbReference type="ARBA" id="ARBA00022729"/>
    </source>
</evidence>